<dbReference type="OMA" id="YSVTPDY"/>
<dbReference type="FunCoup" id="A9RU05">
    <property type="interactions" value="146"/>
</dbReference>
<dbReference type="Pfam" id="PF00300">
    <property type="entry name" value="His_Phos_1"/>
    <property type="match status" value="1"/>
</dbReference>
<dbReference type="EnsemblPlants" id="Pp3c1_34830V3.1">
    <property type="protein sequence ID" value="Pp3c1_34830V3.1"/>
    <property type="gene ID" value="Pp3c1_34830"/>
</dbReference>
<dbReference type="InterPro" id="IPR029033">
    <property type="entry name" value="His_PPase_superfam"/>
</dbReference>
<keyword evidence="5" id="KW-1185">Reference proteome</keyword>
<dbReference type="EnsemblPlants" id="Pp3c1_34830V3.2">
    <property type="protein sequence ID" value="Pp3c1_34830V3.2"/>
    <property type="gene ID" value="Pp3c1_34830"/>
</dbReference>
<evidence type="ECO:0000313" key="4">
    <source>
        <dbReference type="EnsemblPlants" id="Pp3c1_34830V3.1"/>
    </source>
</evidence>
<feature type="active site" description="Proton donor/acceptor" evidence="1">
    <location>
        <position position="109"/>
    </location>
</feature>
<dbReference type="GO" id="GO:0016791">
    <property type="term" value="F:phosphatase activity"/>
    <property type="evidence" value="ECO:0000318"/>
    <property type="project" value="GO_Central"/>
</dbReference>
<dbReference type="PROSITE" id="PS00175">
    <property type="entry name" value="PG_MUTASE"/>
    <property type="match status" value="1"/>
</dbReference>
<feature type="binding site" evidence="2">
    <location>
        <position position="120"/>
    </location>
    <ligand>
        <name>substrate</name>
    </ligand>
</feature>
<reference evidence="3 5" key="1">
    <citation type="journal article" date="2008" name="Science">
        <title>The Physcomitrella genome reveals evolutionary insights into the conquest of land by plants.</title>
        <authorList>
            <person name="Rensing S."/>
            <person name="Lang D."/>
            <person name="Zimmer A."/>
            <person name="Terry A."/>
            <person name="Salamov A."/>
            <person name="Shapiro H."/>
            <person name="Nishiyama T."/>
            <person name="Perroud P.-F."/>
            <person name="Lindquist E."/>
            <person name="Kamisugi Y."/>
            <person name="Tanahashi T."/>
            <person name="Sakakibara K."/>
            <person name="Fujita T."/>
            <person name="Oishi K."/>
            <person name="Shin-I T."/>
            <person name="Kuroki Y."/>
            <person name="Toyoda A."/>
            <person name="Suzuki Y."/>
            <person name="Hashimoto A."/>
            <person name="Yamaguchi K."/>
            <person name="Sugano A."/>
            <person name="Kohara Y."/>
            <person name="Fujiyama A."/>
            <person name="Anterola A."/>
            <person name="Aoki S."/>
            <person name="Ashton N."/>
            <person name="Barbazuk W.B."/>
            <person name="Barker E."/>
            <person name="Bennetzen J."/>
            <person name="Bezanilla M."/>
            <person name="Blankenship R."/>
            <person name="Cho S.H."/>
            <person name="Dutcher S."/>
            <person name="Estelle M."/>
            <person name="Fawcett J.A."/>
            <person name="Gundlach H."/>
            <person name="Hanada K."/>
            <person name="Heyl A."/>
            <person name="Hicks K.A."/>
            <person name="Hugh J."/>
            <person name="Lohr M."/>
            <person name="Mayer K."/>
            <person name="Melkozernov A."/>
            <person name="Murata T."/>
            <person name="Nelson D."/>
            <person name="Pils B."/>
            <person name="Prigge M."/>
            <person name="Reiss B."/>
            <person name="Renner T."/>
            <person name="Rombauts S."/>
            <person name="Rushton P."/>
            <person name="Sanderfoot A."/>
            <person name="Schween G."/>
            <person name="Shiu S.-H."/>
            <person name="Stueber K."/>
            <person name="Theodoulou F.L."/>
            <person name="Tu H."/>
            <person name="Van de Peer Y."/>
            <person name="Verrier P.J."/>
            <person name="Waters E."/>
            <person name="Wood A."/>
            <person name="Yang L."/>
            <person name="Cove D."/>
            <person name="Cuming A."/>
            <person name="Hasebe M."/>
            <person name="Lucas S."/>
            <person name="Mishler D.B."/>
            <person name="Reski R."/>
            <person name="Grigoriev I."/>
            <person name="Quatrano R.S."/>
            <person name="Boore J.L."/>
        </authorList>
    </citation>
    <scope>NUCLEOTIDE SEQUENCE [LARGE SCALE GENOMIC DNA]</scope>
    <source>
        <strain evidence="4 5">cv. Gransden 2004</strain>
    </source>
</reference>
<reference evidence="4" key="3">
    <citation type="submission" date="2020-12" db="UniProtKB">
        <authorList>
            <consortium name="EnsemblPlants"/>
        </authorList>
    </citation>
    <scope>IDENTIFICATION</scope>
</reference>
<dbReference type="RefSeq" id="XP_073393601.1">
    <property type="nucleotide sequence ID" value="XM_073537500.1"/>
</dbReference>
<dbReference type="InterPro" id="IPR001345">
    <property type="entry name" value="PG/BPGM_mutase_AS"/>
</dbReference>
<dbReference type="RefSeq" id="XP_024380402.1">
    <property type="nucleotide sequence ID" value="XM_024524634.2"/>
</dbReference>
<protein>
    <recommendedName>
        <fullName evidence="6">Phosphoglycerate mutase-like protein</fullName>
    </recommendedName>
</protein>
<dbReference type="GeneID" id="112284637"/>
<dbReference type="HOGENOM" id="CLU_033323_3_2_1"/>
<evidence type="ECO:0000256" key="2">
    <source>
        <dbReference type="PIRSR" id="PIRSR613078-2"/>
    </source>
</evidence>
<dbReference type="Gramene" id="Pp3c1_34830V3.1">
    <property type="protein sequence ID" value="Pp3c1_34830V3.1"/>
    <property type="gene ID" value="Pp3c1_34830"/>
</dbReference>
<feature type="binding site" evidence="2">
    <location>
        <position position="79"/>
    </location>
    <ligand>
        <name>substrate</name>
    </ligand>
</feature>
<name>A9RU05_PHYPA</name>
<feature type="binding site" evidence="2">
    <location>
        <begin position="17"/>
        <end position="24"/>
    </location>
    <ligand>
        <name>substrate</name>
    </ligand>
</feature>
<dbReference type="KEGG" id="ppp:112284637"/>
<dbReference type="eggNOG" id="ENOG502QTHF">
    <property type="taxonomic scope" value="Eukaryota"/>
</dbReference>
<sequence>MAEDGRSRRPRRIILIRHGESEGNVDSKKYCDIADPRIRLTEAGAQQAKQCGEKIQDMIRKESINDEWLVYFYVSPYNRTLCTLKEIGRAFENEKKHIIGVREEPRIREQDFGNFQEMHKITAVKKERQRFGRFFYRFPEGESAADVFDRVTSFLESLWRDIDMNRLNTSGTKQQEVNLVIVSHGVTMRVFLMRWFKWTVEQFENLRNPKNCEIRVMQQGEGGEYSLLVHHTREELEEWGLNDDMIKDQERRKYGKRERWINDECVDHWPWSGFQFFDTYKETVCTNKELEQREEEKMTKDEECYFMVNGNGHDIELDNSETPLDVGSTHPVE</sequence>
<dbReference type="SUPFAM" id="SSF53254">
    <property type="entry name" value="Phosphoglycerate mutase-like"/>
    <property type="match status" value="1"/>
</dbReference>
<dbReference type="AlphaFoldDB" id="A9RU05"/>
<dbReference type="EMBL" id="ABEU02000001">
    <property type="protein sequence ID" value="PNR63186.1"/>
    <property type="molecule type" value="Genomic_DNA"/>
</dbReference>
<dbReference type="Gene3D" id="3.40.50.1240">
    <property type="entry name" value="Phosphoglycerate mutase-like"/>
    <property type="match status" value="1"/>
</dbReference>
<evidence type="ECO:0000256" key="1">
    <source>
        <dbReference type="PIRSR" id="PIRSR613078-1"/>
    </source>
</evidence>
<evidence type="ECO:0000313" key="5">
    <source>
        <dbReference type="Proteomes" id="UP000006727"/>
    </source>
</evidence>
<dbReference type="PaxDb" id="3218-PP1S28_264V6.1"/>
<evidence type="ECO:0008006" key="6">
    <source>
        <dbReference type="Google" id="ProtNLM"/>
    </source>
</evidence>
<evidence type="ECO:0000313" key="3">
    <source>
        <dbReference type="EMBL" id="PNR63186.1"/>
    </source>
</evidence>
<feature type="active site" description="Tele-phosphohistidine intermediate" evidence="1">
    <location>
        <position position="18"/>
    </location>
</feature>
<dbReference type="Gramene" id="Pp3c1_34830V3.2">
    <property type="protein sequence ID" value="Pp3c1_34830V3.2"/>
    <property type="gene ID" value="Pp3c1_34830"/>
</dbReference>
<dbReference type="Proteomes" id="UP000006727">
    <property type="component" value="Chromosome 1"/>
</dbReference>
<reference evidence="3 5" key="2">
    <citation type="journal article" date="2018" name="Plant J.">
        <title>The Physcomitrella patens chromosome-scale assembly reveals moss genome structure and evolution.</title>
        <authorList>
            <person name="Lang D."/>
            <person name="Ullrich K.K."/>
            <person name="Murat F."/>
            <person name="Fuchs J."/>
            <person name="Jenkins J."/>
            <person name="Haas F.B."/>
            <person name="Piednoel M."/>
            <person name="Gundlach H."/>
            <person name="Van Bel M."/>
            <person name="Meyberg R."/>
            <person name="Vives C."/>
            <person name="Morata J."/>
            <person name="Symeonidi A."/>
            <person name="Hiss M."/>
            <person name="Muchero W."/>
            <person name="Kamisugi Y."/>
            <person name="Saleh O."/>
            <person name="Blanc G."/>
            <person name="Decker E.L."/>
            <person name="van Gessel N."/>
            <person name="Grimwood J."/>
            <person name="Hayes R.D."/>
            <person name="Graham S.W."/>
            <person name="Gunter L.E."/>
            <person name="McDaniel S.F."/>
            <person name="Hoernstein S.N.W."/>
            <person name="Larsson A."/>
            <person name="Li F.W."/>
            <person name="Perroud P.F."/>
            <person name="Phillips J."/>
            <person name="Ranjan P."/>
            <person name="Rokshar D.S."/>
            <person name="Rothfels C.J."/>
            <person name="Schneider L."/>
            <person name="Shu S."/>
            <person name="Stevenson D.W."/>
            <person name="Thummler F."/>
            <person name="Tillich M."/>
            <person name="Villarreal Aguilar J.C."/>
            <person name="Widiez T."/>
            <person name="Wong G.K."/>
            <person name="Wymore A."/>
            <person name="Zhang Y."/>
            <person name="Zimmer A.D."/>
            <person name="Quatrano R.S."/>
            <person name="Mayer K.F.X."/>
            <person name="Goodstein D."/>
            <person name="Casacuberta J.M."/>
            <person name="Vandepoele K."/>
            <person name="Reski R."/>
            <person name="Cuming A.C."/>
            <person name="Tuskan G.A."/>
            <person name="Maumus F."/>
            <person name="Salse J."/>
            <person name="Schmutz J."/>
            <person name="Rensing S.A."/>
        </authorList>
    </citation>
    <scope>NUCLEOTIDE SEQUENCE [LARGE SCALE GENOMIC DNA]</scope>
    <source>
        <strain evidence="4 5">cv. Gransden 2004</strain>
    </source>
</reference>
<dbReference type="PANTHER" id="PTHR46192">
    <property type="entry name" value="BROAD-RANGE ACID PHOSPHATASE DET1"/>
    <property type="match status" value="1"/>
</dbReference>
<dbReference type="CDD" id="cd07067">
    <property type="entry name" value="HP_PGM_like"/>
    <property type="match status" value="1"/>
</dbReference>
<dbReference type="OrthoDB" id="10261749at2759"/>
<accession>A9RU05</accession>
<dbReference type="InterPro" id="IPR052765">
    <property type="entry name" value="PGM-Related"/>
</dbReference>
<dbReference type="STRING" id="3218.A9RU05"/>
<dbReference type="SMART" id="SM00855">
    <property type="entry name" value="PGAM"/>
    <property type="match status" value="1"/>
</dbReference>
<gene>
    <name evidence="4" type="primary">LOC112284637</name>
    <name evidence="3" type="ORF">PHYPA_001611</name>
</gene>
<proteinExistence type="predicted"/>
<organism evidence="3">
    <name type="scientific">Physcomitrium patens</name>
    <name type="common">Spreading-leaved earth moss</name>
    <name type="synonym">Physcomitrella patens</name>
    <dbReference type="NCBI Taxonomy" id="3218"/>
    <lineage>
        <taxon>Eukaryota</taxon>
        <taxon>Viridiplantae</taxon>
        <taxon>Streptophyta</taxon>
        <taxon>Embryophyta</taxon>
        <taxon>Bryophyta</taxon>
        <taxon>Bryophytina</taxon>
        <taxon>Bryopsida</taxon>
        <taxon>Funariidae</taxon>
        <taxon>Funariales</taxon>
        <taxon>Funariaceae</taxon>
        <taxon>Physcomitrium</taxon>
    </lineage>
</organism>
<dbReference type="InterPro" id="IPR013078">
    <property type="entry name" value="His_Pase_superF_clade-1"/>
</dbReference>